<dbReference type="STRING" id="1208921.ST1E_0519"/>
<evidence type="ECO:0000259" key="5">
    <source>
        <dbReference type="Pfam" id="PF00551"/>
    </source>
</evidence>
<keyword evidence="2 4" id="KW-0808">Transferase</keyword>
<keyword evidence="3 4" id="KW-0658">Purine biosynthesis</keyword>
<comment type="function">
    <text evidence="4">Catalyzes the transfer of a formyl group from 10-formyltetrahydrofolate to 5-phospho-ribosyl-glycinamide (GAR), producing 5-phospho-ribosyl-N-formylglycinamide (FGAR) and tetrahydrofolate.</text>
</comment>
<evidence type="ECO:0000313" key="6">
    <source>
        <dbReference type="EMBL" id="AGF48942.1"/>
    </source>
</evidence>
<evidence type="ECO:0000256" key="3">
    <source>
        <dbReference type="ARBA" id="ARBA00022755"/>
    </source>
</evidence>
<feature type="active site" description="Proton donor" evidence="4">
    <location>
        <position position="116"/>
    </location>
</feature>
<dbReference type="PANTHER" id="PTHR43369:SF2">
    <property type="entry name" value="PHOSPHORIBOSYLGLYCINAMIDE FORMYLTRANSFERASE"/>
    <property type="match status" value="1"/>
</dbReference>
<dbReference type="Proteomes" id="UP000011658">
    <property type="component" value="Chromosome"/>
</dbReference>
<evidence type="ECO:0000256" key="4">
    <source>
        <dbReference type="HAMAP-Rule" id="MF_01930"/>
    </source>
</evidence>
<gene>
    <name evidence="4" type="primary">purN</name>
    <name evidence="6" type="ORF">ST1E_0519</name>
</gene>
<proteinExistence type="inferred from homology"/>
<feature type="binding site" evidence="4">
    <location>
        <begin position="19"/>
        <end position="21"/>
    </location>
    <ligand>
        <name>N(1)-(5-phospho-beta-D-ribosyl)glycinamide</name>
        <dbReference type="ChEBI" id="CHEBI:143788"/>
    </ligand>
</feature>
<comment type="similarity">
    <text evidence="4">Belongs to the GART family.</text>
</comment>
<dbReference type="GO" id="GO:0004644">
    <property type="term" value="F:phosphoribosylglycinamide formyltransferase activity"/>
    <property type="evidence" value="ECO:0007669"/>
    <property type="project" value="UniProtKB-UniRule"/>
</dbReference>
<organism evidence="6 7">
    <name type="scientific">Candidatus Kinetoplastidibacterium galati TCC219</name>
    <dbReference type="NCBI Taxonomy" id="1208921"/>
    <lineage>
        <taxon>Bacteria</taxon>
        <taxon>Pseudomonadati</taxon>
        <taxon>Pseudomonadota</taxon>
        <taxon>Betaproteobacteria</taxon>
        <taxon>Candidatus Kinetoplastidibacterium</taxon>
    </lineage>
</organism>
<feature type="site" description="Raises pKa of active site His" evidence="4">
    <location>
        <position position="152"/>
    </location>
</feature>
<reference evidence="6 7" key="1">
    <citation type="journal article" date="2013" name="Genome Biol. Evol.">
        <title>Genome evolution and phylogenomic analysis of candidatus kinetoplastibacterium, the betaproteobacterial endosymbionts of strigomonas and angomonas.</title>
        <authorList>
            <person name="Alves J.M."/>
            <person name="Serrano M.G."/>
            <person name="Maia da Silva F."/>
            <person name="Voegtly L.J."/>
            <person name="Matveyev A.V."/>
            <person name="Teixeira M.M."/>
            <person name="Camargo E.P."/>
            <person name="Buck G.A."/>
        </authorList>
    </citation>
    <scope>NUCLEOTIDE SEQUENCE [LARGE SCALE GENOMIC DNA]</scope>
    <source>
        <strain evidence="6 7">TCC219</strain>
    </source>
</reference>
<dbReference type="InterPro" id="IPR002376">
    <property type="entry name" value="Formyl_transf_N"/>
</dbReference>
<comment type="pathway">
    <text evidence="1 4">Purine metabolism; IMP biosynthesis via de novo pathway; N(2)-formyl-N(1)-(5-phospho-D-ribosyl)glycinamide from N(1)-(5-phospho-D-ribosyl)glycinamide (10-formyl THF route): step 1/1.</text>
</comment>
<comment type="catalytic activity">
    <reaction evidence="4">
        <text>N(1)-(5-phospho-beta-D-ribosyl)glycinamide + (6R)-10-formyltetrahydrofolate = N(2)-formyl-N(1)-(5-phospho-beta-D-ribosyl)glycinamide + (6S)-5,6,7,8-tetrahydrofolate + H(+)</text>
        <dbReference type="Rhea" id="RHEA:15053"/>
        <dbReference type="ChEBI" id="CHEBI:15378"/>
        <dbReference type="ChEBI" id="CHEBI:57453"/>
        <dbReference type="ChEBI" id="CHEBI:143788"/>
        <dbReference type="ChEBI" id="CHEBI:147286"/>
        <dbReference type="ChEBI" id="CHEBI:195366"/>
        <dbReference type="EC" id="2.1.2.2"/>
    </reaction>
</comment>
<dbReference type="CDD" id="cd08645">
    <property type="entry name" value="FMT_core_GART"/>
    <property type="match status" value="1"/>
</dbReference>
<dbReference type="UniPathway" id="UPA00074">
    <property type="reaction ID" value="UER00126"/>
</dbReference>
<dbReference type="EC" id="2.1.2.2" evidence="4"/>
<dbReference type="KEGG" id="kga:ST1E_0519"/>
<dbReference type="HAMAP" id="MF_01930">
    <property type="entry name" value="PurN"/>
    <property type="match status" value="1"/>
</dbReference>
<evidence type="ECO:0000256" key="2">
    <source>
        <dbReference type="ARBA" id="ARBA00022679"/>
    </source>
</evidence>
<dbReference type="InterPro" id="IPR004607">
    <property type="entry name" value="GART"/>
</dbReference>
<dbReference type="NCBIfam" id="TIGR00639">
    <property type="entry name" value="PurN"/>
    <property type="match status" value="1"/>
</dbReference>
<dbReference type="Pfam" id="PF00551">
    <property type="entry name" value="Formyl_trans_N"/>
    <property type="match status" value="1"/>
</dbReference>
<dbReference type="OrthoDB" id="9806170at2"/>
<keyword evidence="7" id="KW-1185">Reference proteome</keyword>
<dbReference type="Gene3D" id="3.40.50.170">
    <property type="entry name" value="Formyl transferase, N-terminal domain"/>
    <property type="match status" value="1"/>
</dbReference>
<protein>
    <recommendedName>
        <fullName evidence="4">Phosphoribosylglycinamide formyltransferase</fullName>
        <ecNumber evidence="4">2.1.2.2</ecNumber>
    </recommendedName>
    <alternativeName>
        <fullName evidence="4">5'-phosphoribosylglycinamide transformylase</fullName>
    </alternativeName>
    <alternativeName>
        <fullName evidence="4">GAR transformylase</fullName>
        <shortName evidence="4">GART</shortName>
    </alternativeName>
</protein>
<dbReference type="InterPro" id="IPR036477">
    <property type="entry name" value="Formyl_transf_N_sf"/>
</dbReference>
<dbReference type="eggNOG" id="COG0299">
    <property type="taxonomic scope" value="Bacteria"/>
</dbReference>
<dbReference type="GO" id="GO:0006189">
    <property type="term" value="P:'de novo' IMP biosynthetic process"/>
    <property type="evidence" value="ECO:0007669"/>
    <property type="project" value="UniProtKB-UniRule"/>
</dbReference>
<feature type="domain" description="Formyl transferase N-terminal" evidence="5">
    <location>
        <begin position="10"/>
        <end position="188"/>
    </location>
</feature>
<dbReference type="GO" id="GO:0005829">
    <property type="term" value="C:cytosol"/>
    <property type="evidence" value="ECO:0007669"/>
    <property type="project" value="TreeGrafter"/>
</dbReference>
<feature type="binding site" evidence="4">
    <location>
        <begin position="97"/>
        <end position="100"/>
    </location>
    <ligand>
        <name>(6R)-10-formyltetrahydrofolate</name>
        <dbReference type="ChEBI" id="CHEBI:195366"/>
    </ligand>
</feature>
<dbReference type="PANTHER" id="PTHR43369">
    <property type="entry name" value="PHOSPHORIBOSYLGLYCINAMIDE FORMYLTRANSFERASE"/>
    <property type="match status" value="1"/>
</dbReference>
<name>M1LTR9_9PROT</name>
<dbReference type="RefSeq" id="WP_015389427.1">
    <property type="nucleotide sequence ID" value="NC_020284.1"/>
</dbReference>
<feature type="binding site" evidence="4">
    <location>
        <position position="72"/>
    </location>
    <ligand>
        <name>(6R)-10-formyltetrahydrofolate</name>
        <dbReference type="ChEBI" id="CHEBI:195366"/>
    </ligand>
</feature>
<dbReference type="SUPFAM" id="SSF53328">
    <property type="entry name" value="Formyltransferase"/>
    <property type="match status" value="1"/>
</dbReference>
<dbReference type="EMBL" id="CP003806">
    <property type="protein sequence ID" value="AGF48942.1"/>
    <property type="molecule type" value="Genomic_DNA"/>
</dbReference>
<evidence type="ECO:0000256" key="1">
    <source>
        <dbReference type="ARBA" id="ARBA00005054"/>
    </source>
</evidence>
<sequence>MTKHSNKKSRFVILISGRGSNMQKIVETCKNENWSADISAVISNNPRASGLDWAKDNNINSISLDSSSYSDRDKFDSDLSSEIDKYSPDYILLAGFMRILGHSFVKKYYGKLINIHPSLLPAFPGLNTHSNAIASGVRIHGCTVHFVSPELDSGPIIAQGYTNVFTHDTVKTLAERVLMVEHKVLPSVAHWLTLGEVTLNNDNKAIILNDHNGLFYL</sequence>
<evidence type="ECO:0000313" key="7">
    <source>
        <dbReference type="Proteomes" id="UP000011658"/>
    </source>
</evidence>
<accession>M1LTR9</accession>
<dbReference type="PATRIC" id="fig|1208921.3.peg.220"/>
<dbReference type="AlphaFoldDB" id="M1LTR9"/>
<dbReference type="HOGENOM" id="CLU_038395_1_1_4"/>
<feature type="binding site" evidence="4">
    <location>
        <position position="114"/>
    </location>
    <ligand>
        <name>(6R)-10-formyltetrahydrofolate</name>
        <dbReference type="ChEBI" id="CHEBI:195366"/>
    </ligand>
</feature>